<evidence type="ECO:0000313" key="2">
    <source>
        <dbReference type="Proteomes" id="UP000836841"/>
    </source>
</evidence>
<evidence type="ECO:0000313" key="1">
    <source>
        <dbReference type="EMBL" id="CAH2070277.1"/>
    </source>
</evidence>
<proteinExistence type="predicted"/>
<accession>A0AAU9SNZ4</accession>
<gene>
    <name evidence="1" type="ORF">TAV2_LOCUS20030</name>
</gene>
<protein>
    <submittedName>
        <fullName evidence="1">Uncharacterized protein</fullName>
    </submittedName>
</protein>
<dbReference type="EMBL" id="OU466862">
    <property type="protein sequence ID" value="CAH2070277.1"/>
    <property type="molecule type" value="Genomic_DNA"/>
</dbReference>
<dbReference type="AlphaFoldDB" id="A0AAU9SNZ4"/>
<dbReference type="Proteomes" id="UP000836841">
    <property type="component" value="Chromosome 6"/>
</dbReference>
<reference evidence="1 2" key="1">
    <citation type="submission" date="2022-03" db="EMBL/GenBank/DDBJ databases">
        <authorList>
            <person name="Nunn A."/>
            <person name="Chopra R."/>
            <person name="Nunn A."/>
            <person name="Contreras Garrido A."/>
        </authorList>
    </citation>
    <scope>NUCLEOTIDE SEQUENCE [LARGE SCALE GENOMIC DNA]</scope>
</reference>
<feature type="non-terminal residue" evidence="1">
    <location>
        <position position="1"/>
    </location>
</feature>
<feature type="non-terminal residue" evidence="1">
    <location>
        <position position="65"/>
    </location>
</feature>
<sequence length="65" mass="7494">VIGQVVNVKDLEGVQLNGKERKKIEFELRDTNKNMLKNYLAVVKMLMVNPLYALYDLLKSEPTEV</sequence>
<name>A0AAU9SNZ4_THLAR</name>
<organism evidence="1 2">
    <name type="scientific">Thlaspi arvense</name>
    <name type="common">Field penny-cress</name>
    <dbReference type="NCBI Taxonomy" id="13288"/>
    <lineage>
        <taxon>Eukaryota</taxon>
        <taxon>Viridiplantae</taxon>
        <taxon>Streptophyta</taxon>
        <taxon>Embryophyta</taxon>
        <taxon>Tracheophyta</taxon>
        <taxon>Spermatophyta</taxon>
        <taxon>Magnoliopsida</taxon>
        <taxon>eudicotyledons</taxon>
        <taxon>Gunneridae</taxon>
        <taxon>Pentapetalae</taxon>
        <taxon>rosids</taxon>
        <taxon>malvids</taxon>
        <taxon>Brassicales</taxon>
        <taxon>Brassicaceae</taxon>
        <taxon>Thlaspideae</taxon>
        <taxon>Thlaspi</taxon>
    </lineage>
</organism>
<keyword evidence="2" id="KW-1185">Reference proteome</keyword>